<dbReference type="Proteomes" id="UP000462212">
    <property type="component" value="Unassembled WGS sequence"/>
</dbReference>
<keyword evidence="2" id="KW-1185">Reference proteome</keyword>
<dbReference type="EMBL" id="QGMJ01000025">
    <property type="protein sequence ID" value="TVY44920.1"/>
    <property type="molecule type" value="Genomic_DNA"/>
</dbReference>
<organism evidence="1 2">
    <name type="scientific">Lachnellula subtilissima</name>
    <dbReference type="NCBI Taxonomy" id="602034"/>
    <lineage>
        <taxon>Eukaryota</taxon>
        <taxon>Fungi</taxon>
        <taxon>Dikarya</taxon>
        <taxon>Ascomycota</taxon>
        <taxon>Pezizomycotina</taxon>
        <taxon>Leotiomycetes</taxon>
        <taxon>Helotiales</taxon>
        <taxon>Lachnaceae</taxon>
        <taxon>Lachnellula</taxon>
    </lineage>
</organism>
<comment type="caution">
    <text evidence="1">The sequence shown here is derived from an EMBL/GenBank/DDBJ whole genome shotgun (WGS) entry which is preliminary data.</text>
</comment>
<dbReference type="AlphaFoldDB" id="A0A8H8UEN5"/>
<proteinExistence type="predicted"/>
<evidence type="ECO:0000313" key="1">
    <source>
        <dbReference type="EMBL" id="TVY44920.1"/>
    </source>
</evidence>
<reference evidence="1 2" key="1">
    <citation type="submission" date="2018-05" db="EMBL/GenBank/DDBJ databases">
        <title>Genome sequencing and assembly of the regulated plant pathogen Lachnellula willkommii and related sister species for the development of diagnostic species identification markers.</title>
        <authorList>
            <person name="Giroux E."/>
            <person name="Bilodeau G."/>
        </authorList>
    </citation>
    <scope>NUCLEOTIDE SEQUENCE [LARGE SCALE GENOMIC DNA]</scope>
    <source>
        <strain evidence="1 2">CBS 197.66</strain>
    </source>
</reference>
<evidence type="ECO:0000313" key="2">
    <source>
        <dbReference type="Proteomes" id="UP000462212"/>
    </source>
</evidence>
<accession>A0A8H8UEN5</accession>
<name>A0A8H8UEN5_9HELO</name>
<sequence length="72" mass="8471">MEDIREDFDNLVWDKIDEEWEKVQLELLRRPIPCFAQFPEEKTLIEAATASHIEKRTQISTAPVLSTERILS</sequence>
<dbReference type="OrthoDB" id="5412996at2759"/>
<gene>
    <name evidence="1" type="ORF">LSUB1_G000566</name>
</gene>
<protein>
    <submittedName>
        <fullName evidence="1">Uncharacterized protein</fullName>
    </submittedName>
</protein>